<organism evidence="2 3">
    <name type="scientific">Genlisea aurea</name>
    <dbReference type="NCBI Taxonomy" id="192259"/>
    <lineage>
        <taxon>Eukaryota</taxon>
        <taxon>Viridiplantae</taxon>
        <taxon>Streptophyta</taxon>
        <taxon>Embryophyta</taxon>
        <taxon>Tracheophyta</taxon>
        <taxon>Spermatophyta</taxon>
        <taxon>Magnoliopsida</taxon>
        <taxon>eudicotyledons</taxon>
        <taxon>Gunneridae</taxon>
        <taxon>Pentapetalae</taxon>
        <taxon>asterids</taxon>
        <taxon>lamiids</taxon>
        <taxon>Lamiales</taxon>
        <taxon>Lentibulariaceae</taxon>
        <taxon>Genlisea</taxon>
    </lineage>
</organism>
<accession>S8CZY8</accession>
<proteinExistence type="predicted"/>
<feature type="transmembrane region" description="Helical" evidence="1">
    <location>
        <begin position="183"/>
        <end position="200"/>
    </location>
</feature>
<dbReference type="OrthoDB" id="737041at2759"/>
<evidence type="ECO:0000313" key="3">
    <source>
        <dbReference type="Proteomes" id="UP000015453"/>
    </source>
</evidence>
<keyword evidence="1" id="KW-0472">Membrane</keyword>
<evidence type="ECO:0000256" key="1">
    <source>
        <dbReference type="SAM" id="Phobius"/>
    </source>
</evidence>
<keyword evidence="1" id="KW-1133">Transmembrane helix</keyword>
<reference evidence="2 3" key="1">
    <citation type="journal article" date="2013" name="BMC Genomics">
        <title>The miniature genome of a carnivorous plant Genlisea aurea contains a low number of genes and short non-coding sequences.</title>
        <authorList>
            <person name="Leushkin E.V."/>
            <person name="Sutormin R.A."/>
            <person name="Nabieva E.R."/>
            <person name="Penin A.A."/>
            <person name="Kondrashov A.S."/>
            <person name="Logacheva M.D."/>
        </authorList>
    </citation>
    <scope>NUCLEOTIDE SEQUENCE [LARGE SCALE GENOMIC DNA]</scope>
</reference>
<comment type="caution">
    <text evidence="2">The sequence shown here is derived from an EMBL/GenBank/DDBJ whole genome shotgun (WGS) entry which is preliminary data.</text>
</comment>
<name>S8CZY8_9LAMI</name>
<dbReference type="PANTHER" id="PTHR33625:SF2">
    <property type="entry name" value="POST-SET DOMAIN-CONTAINING PROTEIN"/>
    <property type="match status" value="1"/>
</dbReference>
<keyword evidence="3" id="KW-1185">Reference proteome</keyword>
<protein>
    <submittedName>
        <fullName evidence="2">Uncharacterized protein</fullName>
    </submittedName>
</protein>
<evidence type="ECO:0000313" key="2">
    <source>
        <dbReference type="EMBL" id="EPS72625.1"/>
    </source>
</evidence>
<gene>
    <name evidence="2" type="ORF">M569_02141</name>
</gene>
<sequence length="202" mass="22450">MGGGSRSREIEYSTINGAASSVFGPVPSRREVETAIVILQRQTDNPLGLSTPSPELDGLRTLMPPGFPKLHTLLQQPSLMNTVVSISSDRAVWEAILKNKAIQDLEPAAILPSSSGGPDMIVRHLVEWMVEFAKCRIMELVGKFEMLVHEIFDLLLPEEKKKNKGGWEFLNEHHLDDKVRSSLLLSVIILVLVVVMRFLGRS</sequence>
<dbReference type="AlphaFoldDB" id="S8CZY8"/>
<dbReference type="PANTHER" id="PTHR33625">
    <property type="entry name" value="OS08G0179900 PROTEIN"/>
    <property type="match status" value="1"/>
</dbReference>
<dbReference type="EMBL" id="AUSU01000768">
    <property type="protein sequence ID" value="EPS72625.1"/>
    <property type="molecule type" value="Genomic_DNA"/>
</dbReference>
<keyword evidence="1" id="KW-0812">Transmembrane</keyword>
<dbReference type="Proteomes" id="UP000015453">
    <property type="component" value="Unassembled WGS sequence"/>
</dbReference>